<sequence>MSPWRENKQSSDGPDDRRDAVEVVQDDEDVWVRDPKDPDGPKLHFTLQPWQRFLDWVAAEPDPAA</sequence>
<dbReference type="InterPro" id="IPR007278">
    <property type="entry name" value="DUF397"/>
</dbReference>
<name>A0A7C9W1W9_9PSEU</name>
<feature type="compositionally biased region" description="Basic and acidic residues" evidence="1">
    <location>
        <begin position="1"/>
        <end position="21"/>
    </location>
</feature>
<dbReference type="AlphaFoldDB" id="A0A7C9W1W9"/>
<accession>A0A7C9W1W9</accession>
<feature type="domain" description="DUF397" evidence="2">
    <location>
        <begin position="11"/>
        <end position="57"/>
    </location>
</feature>
<evidence type="ECO:0000313" key="3">
    <source>
        <dbReference type="EMBL" id="NGY61939.1"/>
    </source>
</evidence>
<evidence type="ECO:0000259" key="2">
    <source>
        <dbReference type="Pfam" id="PF04149"/>
    </source>
</evidence>
<feature type="region of interest" description="Disordered" evidence="1">
    <location>
        <begin position="1"/>
        <end position="22"/>
    </location>
</feature>
<dbReference type="Pfam" id="PF04149">
    <property type="entry name" value="DUF397"/>
    <property type="match status" value="1"/>
</dbReference>
<organism evidence="3 4">
    <name type="scientific">Lentzea alba</name>
    <dbReference type="NCBI Taxonomy" id="2714351"/>
    <lineage>
        <taxon>Bacteria</taxon>
        <taxon>Bacillati</taxon>
        <taxon>Actinomycetota</taxon>
        <taxon>Actinomycetes</taxon>
        <taxon>Pseudonocardiales</taxon>
        <taxon>Pseudonocardiaceae</taxon>
        <taxon>Lentzea</taxon>
    </lineage>
</organism>
<evidence type="ECO:0000256" key="1">
    <source>
        <dbReference type="SAM" id="MobiDB-lite"/>
    </source>
</evidence>
<reference evidence="3 4" key="1">
    <citation type="submission" date="2020-03" db="EMBL/GenBank/DDBJ databases">
        <title>Isolation and identification of active actinomycetes.</title>
        <authorList>
            <person name="Sun X."/>
        </authorList>
    </citation>
    <scope>NUCLEOTIDE SEQUENCE [LARGE SCALE GENOMIC DNA]</scope>
    <source>
        <strain evidence="3 4">NEAU-D13</strain>
    </source>
</reference>
<dbReference type="EMBL" id="JAAMPJ010000006">
    <property type="protein sequence ID" value="NGY61939.1"/>
    <property type="molecule type" value="Genomic_DNA"/>
</dbReference>
<proteinExistence type="predicted"/>
<dbReference type="RefSeq" id="WP_166048878.1">
    <property type="nucleotide sequence ID" value="NZ_JAAMPJ010000006.1"/>
</dbReference>
<keyword evidence="4" id="KW-1185">Reference proteome</keyword>
<evidence type="ECO:0000313" key="4">
    <source>
        <dbReference type="Proteomes" id="UP000481360"/>
    </source>
</evidence>
<protein>
    <submittedName>
        <fullName evidence="3">DUF397 domain-containing protein</fullName>
    </submittedName>
</protein>
<dbReference type="Proteomes" id="UP000481360">
    <property type="component" value="Unassembled WGS sequence"/>
</dbReference>
<gene>
    <name evidence="3" type="ORF">G7043_23705</name>
</gene>
<comment type="caution">
    <text evidence="3">The sequence shown here is derived from an EMBL/GenBank/DDBJ whole genome shotgun (WGS) entry which is preliminary data.</text>
</comment>